<accession>A0A8D0E753</accession>
<keyword evidence="2" id="KW-1185">Reference proteome</keyword>
<proteinExistence type="predicted"/>
<reference evidence="1" key="1">
    <citation type="submission" date="2025-08" db="UniProtKB">
        <authorList>
            <consortium name="Ensembl"/>
        </authorList>
    </citation>
    <scope>IDENTIFICATION</scope>
</reference>
<evidence type="ECO:0000313" key="1">
    <source>
        <dbReference type="Ensembl" id="ENSSMRP00000027100.1"/>
    </source>
</evidence>
<reference evidence="1" key="2">
    <citation type="submission" date="2025-09" db="UniProtKB">
        <authorList>
            <consortium name="Ensembl"/>
        </authorList>
    </citation>
    <scope>IDENTIFICATION</scope>
</reference>
<organism evidence="1 2">
    <name type="scientific">Salvator merianae</name>
    <name type="common">Argentine black and white tegu</name>
    <name type="synonym">Tupinambis merianae</name>
    <dbReference type="NCBI Taxonomy" id="96440"/>
    <lineage>
        <taxon>Eukaryota</taxon>
        <taxon>Metazoa</taxon>
        <taxon>Chordata</taxon>
        <taxon>Craniata</taxon>
        <taxon>Vertebrata</taxon>
        <taxon>Euteleostomi</taxon>
        <taxon>Lepidosauria</taxon>
        <taxon>Squamata</taxon>
        <taxon>Bifurcata</taxon>
        <taxon>Unidentata</taxon>
        <taxon>Episquamata</taxon>
        <taxon>Laterata</taxon>
        <taxon>Teiioidea</taxon>
        <taxon>Teiidae</taxon>
        <taxon>Salvator</taxon>
    </lineage>
</organism>
<name>A0A8D0E753_SALMN</name>
<dbReference type="AlphaFoldDB" id="A0A8D0E753"/>
<evidence type="ECO:0000313" key="2">
    <source>
        <dbReference type="Proteomes" id="UP000694421"/>
    </source>
</evidence>
<dbReference type="InterPro" id="IPR036691">
    <property type="entry name" value="Endo/exonu/phosph_ase_sf"/>
</dbReference>
<dbReference type="Proteomes" id="UP000694421">
    <property type="component" value="Unplaced"/>
</dbReference>
<sequence>MQKILKTNIPFRPELFLLGIVENNVEGINVLLQNMVTAARIVYAQKWKGELLPTIEMNGIKILILGIYAPNTEKQKFFEDLRDKILTLDYENWCLLGDWNVVIDPSMDKLASKDIKATQEDAMEIMLCLPWATPTKCMPPPFSPVSARETTFLFIKKGLLHKIGTVL</sequence>
<protein>
    <submittedName>
        <fullName evidence="1">Uncharacterized protein</fullName>
    </submittedName>
</protein>
<dbReference type="SUPFAM" id="SSF56219">
    <property type="entry name" value="DNase I-like"/>
    <property type="match status" value="1"/>
</dbReference>
<dbReference type="GeneTree" id="ENSGT01030000237977"/>
<dbReference type="Ensembl" id="ENSSMRT00000031664.1">
    <property type="protein sequence ID" value="ENSSMRP00000027100.1"/>
    <property type="gene ID" value="ENSSMRG00000020897.1"/>
</dbReference>
<dbReference type="Gene3D" id="3.60.10.10">
    <property type="entry name" value="Endonuclease/exonuclease/phosphatase"/>
    <property type="match status" value="1"/>
</dbReference>